<keyword evidence="3" id="KW-1185">Reference proteome</keyword>
<dbReference type="RefSeq" id="WP_237404860.1">
    <property type="nucleotide sequence ID" value="NZ_AP018365.1"/>
</dbReference>
<reference evidence="2 3" key="2">
    <citation type="journal article" date="2011" name="J. Antibiot.">
        <title>Furaquinocins I and J: novel polyketide isoprenoid hybrid compounds from Streptomyces reveromyceticus SN-593.</title>
        <authorList>
            <person name="Panthee S."/>
            <person name="Takahashi S."/>
            <person name="Takagi H."/>
            <person name="Nogawa T."/>
            <person name="Oowada E."/>
            <person name="Uramoto M."/>
            <person name="Osada H."/>
        </authorList>
    </citation>
    <scope>NUCLEOTIDE SEQUENCE [LARGE SCALE GENOMIC DNA]</scope>
    <source>
        <strain evidence="2 3">SN-593</strain>
    </source>
</reference>
<dbReference type="KEGG" id="arev:RVR_5519"/>
<dbReference type="SUPFAM" id="SSF48452">
    <property type="entry name" value="TPR-like"/>
    <property type="match status" value="1"/>
</dbReference>
<evidence type="ECO:0008006" key="4">
    <source>
        <dbReference type="Google" id="ProtNLM"/>
    </source>
</evidence>
<feature type="compositionally biased region" description="Basic and acidic residues" evidence="1">
    <location>
        <begin position="379"/>
        <end position="390"/>
    </location>
</feature>
<dbReference type="EMBL" id="AP018365">
    <property type="protein sequence ID" value="BBA99058.1"/>
    <property type="molecule type" value="Genomic_DNA"/>
</dbReference>
<dbReference type="Proteomes" id="UP000595703">
    <property type="component" value="Chromosome"/>
</dbReference>
<sequence>MNDVILKVTGRPGDVSDRTVRNLLSGSTVRPIARTCAALEAVFSCRVEDLGFKPPRSAAPQEVPVRRRTFMASAAGTATAGLAPALAGPNRVGSSDVARLETKFAAIIAEDHKYGGLVSTETRASAMAGEALSLLQRGSTSQLVRNKLYASAAGFTSSAMWAAIDGRRFNEAQRYFDRASTLAAMSGDATIMFRIWSHAGTLYRHLGRPIDALAANDVARGLPVARRDPMFASLGQSRHAAILGLTRDSVAVERSIAQAQAAYSRADPDAQRPAWITAFYDQAEIESLALTAYLALGDFERAEAHAHRGIARLRPHMRRSRAIATARLAHAQLGQGDVDAAVATAVGTQSTHPRVTRMLEEFGNKLSIQAPRSDAAKTWNDHASTRRDAS</sequence>
<feature type="region of interest" description="Disordered" evidence="1">
    <location>
        <begin position="370"/>
        <end position="390"/>
    </location>
</feature>
<protein>
    <recommendedName>
        <fullName evidence="4">Transcriptional regulator</fullName>
    </recommendedName>
</protein>
<reference evidence="2 3" key="4">
    <citation type="journal article" date="2020" name="Sci. Rep.">
        <title>beta-carboline chemical signals induce reveromycin production through a LuxR family regulator in Streptomyces sp. SN-593.</title>
        <authorList>
            <person name="Panthee S."/>
            <person name="Kito N."/>
            <person name="Hayashi T."/>
            <person name="Shimizu T."/>
            <person name="Ishikawa J."/>
            <person name="Hamamoto H."/>
            <person name="Osada H."/>
            <person name="Takahashi S."/>
        </authorList>
    </citation>
    <scope>NUCLEOTIDE SEQUENCE [LARGE SCALE GENOMIC DNA]</scope>
    <source>
        <strain evidence="2 3">SN-593</strain>
    </source>
</reference>
<reference evidence="2 3" key="3">
    <citation type="journal article" date="2011" name="Nat. Chem. Biol.">
        <title>Reveromycin A biosynthesis uses RevG and RevJ for stereospecific spiroacetal formation.</title>
        <authorList>
            <person name="Takahashi S."/>
            <person name="Toyoda A."/>
            <person name="Sekiyama Y."/>
            <person name="Takagi H."/>
            <person name="Nogawa T."/>
            <person name="Uramoto M."/>
            <person name="Suzuki R."/>
            <person name="Koshino H."/>
            <person name="Kumano T."/>
            <person name="Panthee S."/>
            <person name="Dairi T."/>
            <person name="Ishikawa J."/>
            <person name="Ikeda H."/>
            <person name="Sakaki Y."/>
            <person name="Osada H."/>
        </authorList>
    </citation>
    <scope>NUCLEOTIDE SEQUENCE [LARGE SCALE GENOMIC DNA]</scope>
    <source>
        <strain evidence="2 3">SN-593</strain>
    </source>
</reference>
<accession>A0A7U3VPV6</accession>
<gene>
    <name evidence="2" type="ORF">RVR_5519</name>
</gene>
<evidence type="ECO:0000313" key="2">
    <source>
        <dbReference type="EMBL" id="BBA99058.1"/>
    </source>
</evidence>
<evidence type="ECO:0000256" key="1">
    <source>
        <dbReference type="SAM" id="MobiDB-lite"/>
    </source>
</evidence>
<organism evidence="2 3">
    <name type="scientific">Actinacidiphila reveromycinica</name>
    <dbReference type="NCBI Taxonomy" id="659352"/>
    <lineage>
        <taxon>Bacteria</taxon>
        <taxon>Bacillati</taxon>
        <taxon>Actinomycetota</taxon>
        <taxon>Actinomycetes</taxon>
        <taxon>Kitasatosporales</taxon>
        <taxon>Streptomycetaceae</taxon>
        <taxon>Actinacidiphila</taxon>
    </lineage>
</organism>
<dbReference type="InterPro" id="IPR011990">
    <property type="entry name" value="TPR-like_helical_dom_sf"/>
</dbReference>
<evidence type="ECO:0000313" key="3">
    <source>
        <dbReference type="Proteomes" id="UP000595703"/>
    </source>
</evidence>
<proteinExistence type="predicted"/>
<reference evidence="2 3" key="1">
    <citation type="journal article" date="2010" name="J. Bacteriol.">
        <title>Biochemical characterization of a novel indole prenyltransferase from Streptomyces sp. SN-593.</title>
        <authorList>
            <person name="Takahashi S."/>
            <person name="Takagi H."/>
            <person name="Toyoda A."/>
            <person name="Uramoto M."/>
            <person name="Nogawa T."/>
            <person name="Ueki M."/>
            <person name="Sakaki Y."/>
            <person name="Osada H."/>
        </authorList>
    </citation>
    <scope>NUCLEOTIDE SEQUENCE [LARGE SCALE GENOMIC DNA]</scope>
    <source>
        <strain evidence="2 3">SN-593</strain>
    </source>
</reference>
<name>A0A7U3VPV6_9ACTN</name>
<dbReference type="AlphaFoldDB" id="A0A7U3VPV6"/>
<dbReference type="Gene3D" id="1.25.40.10">
    <property type="entry name" value="Tetratricopeptide repeat domain"/>
    <property type="match status" value="1"/>
</dbReference>